<dbReference type="EMBL" id="JACHFD010000011">
    <property type="protein sequence ID" value="MBB5352280.1"/>
    <property type="molecule type" value="Genomic_DNA"/>
</dbReference>
<evidence type="ECO:0000256" key="1">
    <source>
        <dbReference type="SAM" id="SignalP"/>
    </source>
</evidence>
<proteinExistence type="predicted"/>
<dbReference type="Proteomes" id="UP000557717">
    <property type="component" value="Unassembled WGS sequence"/>
</dbReference>
<comment type="caution">
    <text evidence="2">The sequence shown here is derived from an EMBL/GenBank/DDBJ whole genome shotgun (WGS) entry which is preliminary data.</text>
</comment>
<dbReference type="AlphaFoldDB" id="A0A840VEJ7"/>
<keyword evidence="3" id="KW-1185">Reference proteome</keyword>
<reference evidence="2 3" key="1">
    <citation type="submission" date="2020-08" db="EMBL/GenBank/DDBJ databases">
        <title>Genomic Encyclopedia of Type Strains, Phase IV (KMG-IV): sequencing the most valuable type-strain genomes for metagenomic binning, comparative biology and taxonomic classification.</title>
        <authorList>
            <person name="Goeker M."/>
        </authorList>
    </citation>
    <scope>NUCLEOTIDE SEQUENCE [LARGE SCALE GENOMIC DNA]</scope>
    <source>
        <strain evidence="2 3">YC6886</strain>
    </source>
</reference>
<organism evidence="2 3">
    <name type="scientific">Haloferula luteola</name>
    <dbReference type="NCBI Taxonomy" id="595692"/>
    <lineage>
        <taxon>Bacteria</taxon>
        <taxon>Pseudomonadati</taxon>
        <taxon>Verrucomicrobiota</taxon>
        <taxon>Verrucomicrobiia</taxon>
        <taxon>Verrucomicrobiales</taxon>
        <taxon>Verrucomicrobiaceae</taxon>
        <taxon>Haloferula</taxon>
    </lineage>
</organism>
<feature type="signal peptide" evidence="1">
    <location>
        <begin position="1"/>
        <end position="19"/>
    </location>
</feature>
<evidence type="ECO:0000313" key="2">
    <source>
        <dbReference type="EMBL" id="MBB5352280.1"/>
    </source>
</evidence>
<protein>
    <submittedName>
        <fullName evidence="2">Uncharacterized protein</fullName>
    </submittedName>
</protein>
<gene>
    <name evidence="2" type="ORF">HNR46_002523</name>
</gene>
<dbReference type="RefSeq" id="WP_184019174.1">
    <property type="nucleotide sequence ID" value="NZ_JACHFD010000011.1"/>
</dbReference>
<keyword evidence="1" id="KW-0732">Signal</keyword>
<evidence type="ECO:0000313" key="3">
    <source>
        <dbReference type="Proteomes" id="UP000557717"/>
    </source>
</evidence>
<name>A0A840VEJ7_9BACT</name>
<accession>A0A840VEJ7</accession>
<feature type="chain" id="PRO_5033016808" evidence="1">
    <location>
        <begin position="20"/>
        <end position="186"/>
    </location>
</feature>
<sequence length="186" mass="20247">MKKLPLLLLFGFLLQALCAQTPSNSDTNGDETTDSSSSENANAVDAVGDQGFWEASLPGGTYVVALNRICSVSMQEYLLDGNLVVNELNIDTTGRAIARFYFIQPLAEATQLSGVTRAVERGREMIDRASGKVGIEAHNMAQKTYPSTTHAGMIEYRVLDRADLDVIFQSALRAWKSGKGRKVTVQ</sequence>